<evidence type="ECO:0000313" key="2">
    <source>
        <dbReference type="EMBL" id="CAF4415900.1"/>
    </source>
</evidence>
<protein>
    <submittedName>
        <fullName evidence="2">Uncharacterized protein</fullName>
    </submittedName>
</protein>
<feature type="non-terminal residue" evidence="2">
    <location>
        <position position="1"/>
    </location>
</feature>
<reference evidence="2" key="1">
    <citation type="submission" date="2021-02" db="EMBL/GenBank/DDBJ databases">
        <authorList>
            <person name="Nowell W R."/>
        </authorList>
    </citation>
    <scope>NUCLEOTIDE SEQUENCE</scope>
</reference>
<comment type="caution">
    <text evidence="2">The sequence shown here is derived from an EMBL/GenBank/DDBJ whole genome shotgun (WGS) entry which is preliminary data.</text>
</comment>
<dbReference type="AlphaFoldDB" id="A0A820Q300"/>
<feature type="compositionally biased region" description="Polar residues" evidence="1">
    <location>
        <begin position="24"/>
        <end position="66"/>
    </location>
</feature>
<evidence type="ECO:0000313" key="3">
    <source>
        <dbReference type="Proteomes" id="UP000663844"/>
    </source>
</evidence>
<feature type="compositionally biased region" description="Polar residues" evidence="1">
    <location>
        <begin position="1"/>
        <end position="11"/>
    </location>
</feature>
<feature type="region of interest" description="Disordered" evidence="1">
    <location>
        <begin position="1"/>
        <end position="131"/>
    </location>
</feature>
<dbReference type="EMBL" id="CAJOAZ010028240">
    <property type="protein sequence ID" value="CAF4415900.1"/>
    <property type="molecule type" value="Genomic_DNA"/>
</dbReference>
<evidence type="ECO:0000256" key="1">
    <source>
        <dbReference type="SAM" id="MobiDB-lite"/>
    </source>
</evidence>
<feature type="compositionally biased region" description="Pro residues" evidence="1">
    <location>
        <begin position="80"/>
        <end position="90"/>
    </location>
</feature>
<proteinExistence type="predicted"/>
<accession>A0A820Q300</accession>
<sequence>TVRSHSNYPNNNHRHYNSDLVQYGSPTLSSSSSAREQQSITINFSTSTPEASSHGLNGYSTEQSPRLTIHSPAINRYAPTTPPPPPPPPLLSQFEPTNHMSQHLIMKQTVTRPSASPPPPPLPPPPPPPPV</sequence>
<organism evidence="2 3">
    <name type="scientific">Adineta steineri</name>
    <dbReference type="NCBI Taxonomy" id="433720"/>
    <lineage>
        <taxon>Eukaryota</taxon>
        <taxon>Metazoa</taxon>
        <taxon>Spiralia</taxon>
        <taxon>Gnathifera</taxon>
        <taxon>Rotifera</taxon>
        <taxon>Eurotatoria</taxon>
        <taxon>Bdelloidea</taxon>
        <taxon>Adinetida</taxon>
        <taxon>Adinetidae</taxon>
        <taxon>Adineta</taxon>
    </lineage>
</organism>
<dbReference type="Proteomes" id="UP000663844">
    <property type="component" value="Unassembled WGS sequence"/>
</dbReference>
<gene>
    <name evidence="2" type="ORF">OXD698_LOCUS52330</name>
</gene>
<name>A0A820Q300_9BILA</name>
<feature type="compositionally biased region" description="Pro residues" evidence="1">
    <location>
        <begin position="115"/>
        <end position="131"/>
    </location>
</feature>